<evidence type="ECO:0000313" key="2">
    <source>
        <dbReference type="Proteomes" id="UP000278351"/>
    </source>
</evidence>
<dbReference type="OrthoDB" id="9180239at2"/>
<evidence type="ECO:0000313" key="1">
    <source>
        <dbReference type="EMBL" id="RPE12664.1"/>
    </source>
</evidence>
<organism evidence="1 2">
    <name type="scientific">Chitinophaga lutea</name>
    <dbReference type="NCBI Taxonomy" id="2488634"/>
    <lineage>
        <taxon>Bacteria</taxon>
        <taxon>Pseudomonadati</taxon>
        <taxon>Bacteroidota</taxon>
        <taxon>Chitinophagia</taxon>
        <taxon>Chitinophagales</taxon>
        <taxon>Chitinophagaceae</taxon>
        <taxon>Chitinophaga</taxon>
    </lineage>
</organism>
<dbReference type="Proteomes" id="UP000278351">
    <property type="component" value="Unassembled WGS sequence"/>
</dbReference>
<keyword evidence="2" id="KW-1185">Reference proteome</keyword>
<dbReference type="RefSeq" id="WP_123845174.1">
    <property type="nucleotide sequence ID" value="NZ_RPDH01000001.1"/>
</dbReference>
<proteinExistence type="predicted"/>
<comment type="caution">
    <text evidence="1">The sequence shown here is derived from an EMBL/GenBank/DDBJ whole genome shotgun (WGS) entry which is preliminary data.</text>
</comment>
<dbReference type="AlphaFoldDB" id="A0A3N4QLV4"/>
<gene>
    <name evidence="1" type="ORF">EGT74_03700</name>
</gene>
<name>A0A3N4QLV4_9BACT</name>
<sequence>MKKDEVPQDGDNLHRGTFKQLFYAVDASGNYTAPVSSVGWEPENVALGQAWEEVEHRVAATRDKVESGALSPIAYYMERTLLDLPLLARKVGKFQWQVKRHMKPAVFKTLSAGMIAKYATVFAIPADTLQKGTLLPFQRPE</sequence>
<reference evidence="1 2" key="1">
    <citation type="submission" date="2018-11" db="EMBL/GenBank/DDBJ databases">
        <title>Chitinophaga lutea sp.nov., isolate from arsenic contaminated soil.</title>
        <authorList>
            <person name="Zong Y."/>
        </authorList>
    </citation>
    <scope>NUCLEOTIDE SEQUENCE [LARGE SCALE GENOMIC DNA]</scope>
    <source>
        <strain evidence="1 2">ZY74</strain>
    </source>
</reference>
<accession>A0A3N4QLV4</accession>
<dbReference type="EMBL" id="RPDH01000001">
    <property type="protein sequence ID" value="RPE12664.1"/>
    <property type="molecule type" value="Genomic_DNA"/>
</dbReference>
<protein>
    <submittedName>
        <fullName evidence="1">Uncharacterized protein</fullName>
    </submittedName>
</protein>